<dbReference type="Proteomes" id="UP000178908">
    <property type="component" value="Unassembled WGS sequence"/>
</dbReference>
<proteinExistence type="predicted"/>
<evidence type="ECO:0000313" key="2">
    <source>
        <dbReference type="Proteomes" id="UP000178908"/>
    </source>
</evidence>
<dbReference type="AlphaFoldDB" id="A0A1F8FCQ2"/>
<dbReference type="Pfam" id="PF12686">
    <property type="entry name" value="DUF3800"/>
    <property type="match status" value="1"/>
</dbReference>
<organism evidence="1 2">
    <name type="scientific">Candidatus Yanofskybacteria bacterium RIFCSPHIGHO2_02_FULL_39_10</name>
    <dbReference type="NCBI Taxonomy" id="1802674"/>
    <lineage>
        <taxon>Bacteria</taxon>
        <taxon>Candidatus Yanofskyibacteriota</taxon>
    </lineage>
</organism>
<reference evidence="1 2" key="1">
    <citation type="journal article" date="2016" name="Nat. Commun.">
        <title>Thousands of microbial genomes shed light on interconnected biogeochemical processes in an aquifer system.</title>
        <authorList>
            <person name="Anantharaman K."/>
            <person name="Brown C.T."/>
            <person name="Hug L.A."/>
            <person name="Sharon I."/>
            <person name="Castelle C.J."/>
            <person name="Probst A.J."/>
            <person name="Thomas B.C."/>
            <person name="Singh A."/>
            <person name="Wilkins M.J."/>
            <person name="Karaoz U."/>
            <person name="Brodie E.L."/>
            <person name="Williams K.H."/>
            <person name="Hubbard S.S."/>
            <person name="Banfield J.F."/>
        </authorList>
    </citation>
    <scope>NUCLEOTIDE SEQUENCE [LARGE SCALE GENOMIC DNA]</scope>
</reference>
<protein>
    <recommendedName>
        <fullName evidence="3">DUF3800 domain-containing protein</fullName>
    </recommendedName>
</protein>
<comment type="caution">
    <text evidence="1">The sequence shown here is derived from an EMBL/GenBank/DDBJ whole genome shotgun (WGS) entry which is preliminary data.</text>
</comment>
<evidence type="ECO:0000313" key="1">
    <source>
        <dbReference type="EMBL" id="OGN10026.1"/>
    </source>
</evidence>
<evidence type="ECO:0008006" key="3">
    <source>
        <dbReference type="Google" id="ProtNLM"/>
    </source>
</evidence>
<dbReference type="EMBL" id="MGJO01000005">
    <property type="protein sequence ID" value="OGN10026.1"/>
    <property type="molecule type" value="Genomic_DNA"/>
</dbReference>
<sequence>MDMNRFCFVDSSGILAQDRFFGVGLLVIRNVGDTIDKLVKNWQPAYNTSKNSKKLHIDRLIATGNQGEAIKILKSNGHFEMKFDNLRRSTEPFYKKMFDVFLSDQENRFSAMIIDKNSPSFNSSDTHDAWENYTSYTAKLIAKEIASLSNDNMCIIVDEISKPSNKPLSLENTILSKLRDEAISNPIVKFDNVFGVLSIESHSNLLMQLTDVLLGAVMYDFKKKNGMTSRLTEKRKDDFVDKIRQTFTIDTLAKNFEHTAQAYFKVFEDR</sequence>
<accession>A0A1F8FCQ2</accession>
<dbReference type="InterPro" id="IPR024524">
    <property type="entry name" value="DUF3800"/>
</dbReference>
<name>A0A1F8FCQ2_9BACT</name>
<gene>
    <name evidence="1" type="ORF">A3C61_02635</name>
</gene>